<dbReference type="Proteomes" id="UP000292110">
    <property type="component" value="Unassembled WGS sequence"/>
</dbReference>
<feature type="signal peptide" evidence="1">
    <location>
        <begin position="1"/>
        <end position="20"/>
    </location>
</feature>
<accession>A0A4Q6XMN2</accession>
<reference evidence="2 3" key="1">
    <citation type="submission" date="2019-02" db="EMBL/GenBank/DDBJ databases">
        <title>The draft genome of Acinetobacter halotolerans strain JCM 31009.</title>
        <authorList>
            <person name="Qin J."/>
            <person name="Feng Y."/>
            <person name="Nemec A."/>
            <person name="Zong Z."/>
        </authorList>
    </citation>
    <scope>NUCLEOTIDE SEQUENCE [LARGE SCALE GENOMIC DNA]</scope>
    <source>
        <strain evidence="2 3">JCM 31009</strain>
    </source>
</reference>
<evidence type="ECO:0000313" key="3">
    <source>
        <dbReference type="Proteomes" id="UP000292110"/>
    </source>
</evidence>
<dbReference type="EMBL" id="SGIM01000002">
    <property type="protein sequence ID" value="RZF55977.1"/>
    <property type="molecule type" value="Genomic_DNA"/>
</dbReference>
<feature type="chain" id="PRO_5020978222" evidence="1">
    <location>
        <begin position="21"/>
        <end position="114"/>
    </location>
</feature>
<dbReference type="RefSeq" id="WP_130161292.1">
    <property type="nucleotide sequence ID" value="NZ_SGIM01000002.1"/>
</dbReference>
<evidence type="ECO:0000313" key="2">
    <source>
        <dbReference type="EMBL" id="RZF55977.1"/>
    </source>
</evidence>
<organism evidence="2 3">
    <name type="scientific">Acinetobacter halotolerans</name>
    <dbReference type="NCBI Taxonomy" id="1752076"/>
    <lineage>
        <taxon>Bacteria</taxon>
        <taxon>Pseudomonadati</taxon>
        <taxon>Pseudomonadota</taxon>
        <taxon>Gammaproteobacteria</taxon>
        <taxon>Moraxellales</taxon>
        <taxon>Moraxellaceae</taxon>
        <taxon>Acinetobacter</taxon>
    </lineage>
</organism>
<keyword evidence="1" id="KW-0732">Signal</keyword>
<comment type="caution">
    <text evidence="2">The sequence shown here is derived from an EMBL/GenBank/DDBJ whole genome shotgun (WGS) entry which is preliminary data.</text>
</comment>
<keyword evidence="3" id="KW-1185">Reference proteome</keyword>
<gene>
    <name evidence="2" type="ORF">EXE30_04035</name>
</gene>
<sequence length="114" mass="13029">MLKKIYFLMLFMCFTNQAIAADQCAAWGCISRIENLVIQDSGRILINTPLDQSIVNCKLYGNTYFVVSSGQPRYKELYSMLLSAYLTKTKVQLRIVEGSTNCEISYIRMSNAYK</sequence>
<proteinExistence type="predicted"/>
<protein>
    <submittedName>
        <fullName evidence="2">Uncharacterized protein</fullName>
    </submittedName>
</protein>
<evidence type="ECO:0000256" key="1">
    <source>
        <dbReference type="SAM" id="SignalP"/>
    </source>
</evidence>
<dbReference type="AlphaFoldDB" id="A0A4Q6XMN2"/>
<name>A0A4Q6XMN2_9GAMM</name>